<gene>
    <name evidence="3" type="ORF">NCTC13076_01611</name>
</gene>
<protein>
    <submittedName>
        <fullName evidence="3">S-layer homology domain</fullName>
    </submittedName>
</protein>
<dbReference type="GeneID" id="83863082"/>
<dbReference type="InterPro" id="IPR051465">
    <property type="entry name" value="Cell_Envelope_Struct_Comp"/>
</dbReference>
<dbReference type="RefSeq" id="WP_112890181.1">
    <property type="nucleotide sequence ID" value="NZ_CP068103.1"/>
</dbReference>
<dbReference type="Pfam" id="PF00395">
    <property type="entry name" value="SLH"/>
    <property type="match status" value="1"/>
</dbReference>
<feature type="chain" id="PRO_5015948270" evidence="1">
    <location>
        <begin position="24"/>
        <end position="360"/>
    </location>
</feature>
<dbReference type="PANTHER" id="PTHR43308:SF1">
    <property type="entry name" value="OUTER MEMBRANE PROTEIN ALPHA"/>
    <property type="match status" value="1"/>
</dbReference>
<sequence length="360" mass="40403">MKKKIIAINLVLCVLLAPGNIFAKSFTDVKNSGKTEWAYKYVEELSNQNIINGYEDGSFRPNNPVSFLETMQILKTLLNPSEEDMNLARETYMETVNANGVIDWARDAICFNLYHGTITEKTLTSARERGFLENKVYPNRNTIAVYFARALNVDKSSDTSNLKYKDMKKIHPLTLEYLPSLVNSNIFTSTGSEGKFNGSFAIRRSEIAVLTSKSLEYVNNNMDKITKEKDVKAEDLLVNHEEINLDNKIDKENNSSNNDLYDNSESILVNHESNNESKDSDLDLGMAEANTPINFKGQVIEIIDSKNVSFIRIKITESDSGSFGPGQVVTVNTFRKHNINDIVEGSGILGENSLTNIKLK</sequence>
<proteinExistence type="predicted"/>
<dbReference type="InterPro" id="IPR001119">
    <property type="entry name" value="SLH_dom"/>
</dbReference>
<dbReference type="EMBL" id="UATM01000032">
    <property type="protein sequence ID" value="SPY48525.1"/>
    <property type="molecule type" value="Genomic_DNA"/>
</dbReference>
<dbReference type="AlphaFoldDB" id="A0A2X1ZX09"/>
<evidence type="ECO:0000256" key="1">
    <source>
        <dbReference type="SAM" id="SignalP"/>
    </source>
</evidence>
<reference evidence="3 4" key="1">
    <citation type="submission" date="2018-06" db="EMBL/GenBank/DDBJ databases">
        <authorList>
            <consortium name="Pathogen Informatics"/>
            <person name="Doyle S."/>
        </authorList>
    </citation>
    <scope>NUCLEOTIDE SEQUENCE [LARGE SCALE GENOMIC DNA]</scope>
    <source>
        <strain evidence="3 4">NCTC13076</strain>
    </source>
</reference>
<evidence type="ECO:0000313" key="4">
    <source>
        <dbReference type="Proteomes" id="UP000250070"/>
    </source>
</evidence>
<name>A0A2X1ZX09_9FIRM</name>
<keyword evidence="1" id="KW-0732">Signal</keyword>
<organism evidence="3 4">
    <name type="scientific">Peptoniphilus harei</name>
    <dbReference type="NCBI Taxonomy" id="54005"/>
    <lineage>
        <taxon>Bacteria</taxon>
        <taxon>Bacillati</taxon>
        <taxon>Bacillota</taxon>
        <taxon>Tissierellia</taxon>
        <taxon>Tissierellales</taxon>
        <taxon>Peptoniphilaceae</taxon>
        <taxon>Peptoniphilus</taxon>
    </lineage>
</organism>
<dbReference type="OrthoDB" id="2065578at2"/>
<evidence type="ECO:0000259" key="2">
    <source>
        <dbReference type="PROSITE" id="PS51272"/>
    </source>
</evidence>
<feature type="domain" description="SLH" evidence="2">
    <location>
        <begin position="23"/>
        <end position="88"/>
    </location>
</feature>
<dbReference type="Proteomes" id="UP000250070">
    <property type="component" value="Unassembled WGS sequence"/>
</dbReference>
<dbReference type="PANTHER" id="PTHR43308">
    <property type="entry name" value="OUTER MEMBRANE PROTEIN ALPHA-RELATED"/>
    <property type="match status" value="1"/>
</dbReference>
<accession>A0A2X1ZX09</accession>
<evidence type="ECO:0000313" key="3">
    <source>
        <dbReference type="EMBL" id="SPY48525.1"/>
    </source>
</evidence>
<dbReference type="PROSITE" id="PS51272">
    <property type="entry name" value="SLH"/>
    <property type="match status" value="1"/>
</dbReference>
<feature type="signal peptide" evidence="1">
    <location>
        <begin position="1"/>
        <end position="23"/>
    </location>
</feature>